<organism evidence="2 3">
    <name type="scientific">Prosthecobacter vanneervenii</name>
    <dbReference type="NCBI Taxonomy" id="48466"/>
    <lineage>
        <taxon>Bacteria</taxon>
        <taxon>Pseudomonadati</taxon>
        <taxon>Verrucomicrobiota</taxon>
        <taxon>Verrucomicrobiia</taxon>
        <taxon>Verrucomicrobiales</taxon>
        <taxon>Verrucomicrobiaceae</taxon>
        <taxon>Prosthecobacter</taxon>
    </lineage>
</organism>
<dbReference type="RefSeq" id="WP_221306231.1">
    <property type="nucleotide sequence ID" value="NZ_JACHIG010000010.1"/>
</dbReference>
<proteinExistence type="predicted"/>
<evidence type="ECO:0000313" key="2">
    <source>
        <dbReference type="EMBL" id="MBB5034525.1"/>
    </source>
</evidence>
<feature type="region of interest" description="Disordered" evidence="1">
    <location>
        <begin position="135"/>
        <end position="159"/>
    </location>
</feature>
<dbReference type="AlphaFoldDB" id="A0A7W7YE50"/>
<evidence type="ECO:0000313" key="3">
    <source>
        <dbReference type="Proteomes" id="UP000590740"/>
    </source>
</evidence>
<evidence type="ECO:0000256" key="1">
    <source>
        <dbReference type="SAM" id="MobiDB-lite"/>
    </source>
</evidence>
<gene>
    <name evidence="2" type="ORF">HNQ65_004130</name>
</gene>
<name>A0A7W7YE50_9BACT</name>
<comment type="caution">
    <text evidence="2">The sequence shown here is derived from an EMBL/GenBank/DDBJ whole genome shotgun (WGS) entry which is preliminary data.</text>
</comment>
<dbReference type="EMBL" id="JACHIG010000010">
    <property type="protein sequence ID" value="MBB5034525.1"/>
    <property type="molecule type" value="Genomic_DNA"/>
</dbReference>
<reference evidence="2 3" key="1">
    <citation type="submission" date="2020-08" db="EMBL/GenBank/DDBJ databases">
        <title>Genomic Encyclopedia of Type Strains, Phase IV (KMG-IV): sequencing the most valuable type-strain genomes for metagenomic binning, comparative biology and taxonomic classification.</title>
        <authorList>
            <person name="Goeker M."/>
        </authorList>
    </citation>
    <scope>NUCLEOTIDE SEQUENCE [LARGE SCALE GENOMIC DNA]</scope>
    <source>
        <strain evidence="2 3">DSM 12252</strain>
    </source>
</reference>
<protein>
    <submittedName>
        <fullName evidence="2">Uncharacterized protein</fullName>
    </submittedName>
</protein>
<sequence length="159" mass="17708">MFGKELIPMKHSLVIVAAAISIAQAEPVISNLEWRPACDGAIIEVISDRGKILGIHASAFHSAVIAEWSIHYADGVPVSAEYRELKRGRIQKGDRVGDYSGENTMKEISTWTWNGDHFPIKDKSRREELEDILRASKKEAEQVGSRQPATRPEKKSEGN</sequence>
<dbReference type="Proteomes" id="UP000590740">
    <property type="component" value="Unassembled WGS sequence"/>
</dbReference>
<accession>A0A7W7YE50</accession>
<keyword evidence="3" id="KW-1185">Reference proteome</keyword>